<dbReference type="Proteomes" id="UP000186609">
    <property type="component" value="Chromosome"/>
</dbReference>
<evidence type="ECO:0000313" key="2">
    <source>
        <dbReference type="Proteomes" id="UP000186609"/>
    </source>
</evidence>
<keyword evidence="2" id="KW-1185">Reference proteome</keyword>
<proteinExistence type="predicted"/>
<evidence type="ECO:0000313" key="1">
    <source>
        <dbReference type="EMBL" id="APW39404.1"/>
    </source>
</evidence>
<gene>
    <name evidence="1" type="ORF">RD110_21095</name>
</gene>
<dbReference type="RefSeq" id="WP_076201766.1">
    <property type="nucleotide sequence ID" value="NZ_CP019236.1"/>
</dbReference>
<dbReference type="KEGG" id="rhy:RD110_21095"/>
<dbReference type="AlphaFoldDB" id="A0A1P8K063"/>
<accession>A0A1P8K063</accession>
<sequence>MKYMKTESGQRAFKERDPALSTRLRAAFILIDGKRSLQEVLQATAGLGIAESDVAQLLTLGFIAEAEIAAPEPGPATPAPPSGPTTPQALYLRAYPVATQLTAGLGLRGFRLNLAVEQAAGYPQLVALLPRIREAVGPAKCRALEEALGV</sequence>
<dbReference type="OrthoDB" id="8904333at2"/>
<dbReference type="EMBL" id="CP019236">
    <property type="protein sequence ID" value="APW39404.1"/>
    <property type="molecule type" value="Genomic_DNA"/>
</dbReference>
<reference evidence="1 2" key="1">
    <citation type="submission" date="2017-01" db="EMBL/GenBank/DDBJ databases">
        <authorList>
            <person name="Mah S.A."/>
            <person name="Swanson W.J."/>
            <person name="Moy G.W."/>
            <person name="Vacquier V.D."/>
        </authorList>
    </citation>
    <scope>NUCLEOTIDE SEQUENCE [LARGE SCALE GENOMIC DNA]</scope>
    <source>
        <strain evidence="1 2">DCY110</strain>
    </source>
</reference>
<name>A0A1P8K063_9BURK</name>
<protein>
    <submittedName>
        <fullName evidence="1">Uncharacterized protein</fullName>
    </submittedName>
</protein>
<organism evidence="1 2">
    <name type="scientific">Rhodoferax koreensis</name>
    <dbReference type="NCBI Taxonomy" id="1842727"/>
    <lineage>
        <taxon>Bacteria</taxon>
        <taxon>Pseudomonadati</taxon>
        <taxon>Pseudomonadota</taxon>
        <taxon>Betaproteobacteria</taxon>
        <taxon>Burkholderiales</taxon>
        <taxon>Comamonadaceae</taxon>
        <taxon>Rhodoferax</taxon>
    </lineage>
</organism>